<dbReference type="SUPFAM" id="SSF56519">
    <property type="entry name" value="Penicillin binding protein dimerisation domain"/>
    <property type="match status" value="1"/>
</dbReference>
<dbReference type="InterPro" id="IPR005543">
    <property type="entry name" value="PASTA_dom"/>
</dbReference>
<feature type="transmembrane region" description="Helical" evidence="4">
    <location>
        <begin position="12"/>
        <end position="33"/>
    </location>
</feature>
<feature type="domain" description="PASTA" evidence="5">
    <location>
        <begin position="563"/>
        <end position="621"/>
    </location>
</feature>
<dbReference type="Pfam" id="PF00905">
    <property type="entry name" value="Transpeptidase"/>
    <property type="match status" value="1"/>
</dbReference>
<proteinExistence type="predicted"/>
<evidence type="ECO:0000259" key="5">
    <source>
        <dbReference type="PROSITE" id="PS51178"/>
    </source>
</evidence>
<evidence type="ECO:0000256" key="2">
    <source>
        <dbReference type="ARBA" id="ARBA00022645"/>
    </source>
</evidence>
<dbReference type="PANTHER" id="PTHR30627:SF1">
    <property type="entry name" value="PEPTIDOGLYCAN D,D-TRANSPEPTIDASE FTSI"/>
    <property type="match status" value="1"/>
</dbReference>
<keyword evidence="6" id="KW-0808">Transferase</keyword>
<dbReference type="RefSeq" id="WP_013759059.1">
    <property type="nucleotide sequence ID" value="NC_015500.1"/>
</dbReference>
<dbReference type="SMART" id="SM00740">
    <property type="entry name" value="PASTA"/>
    <property type="match status" value="1"/>
</dbReference>
<dbReference type="PANTHER" id="PTHR30627">
    <property type="entry name" value="PEPTIDOGLYCAN D,D-TRANSPEPTIDASE"/>
    <property type="match status" value="1"/>
</dbReference>
<dbReference type="OrthoDB" id="9770103at2"/>
<dbReference type="Gene3D" id="3.40.710.10">
    <property type="entry name" value="DD-peptidase/beta-lactamase superfamily"/>
    <property type="match status" value="1"/>
</dbReference>
<dbReference type="STRING" id="906968.Trebr_1936"/>
<dbReference type="InterPro" id="IPR050515">
    <property type="entry name" value="Beta-lactam/transpept"/>
</dbReference>
<dbReference type="Gene3D" id="3.90.1310.10">
    <property type="entry name" value="Penicillin-binding protein 2a (Domain 2)"/>
    <property type="match status" value="1"/>
</dbReference>
<evidence type="ECO:0000256" key="1">
    <source>
        <dbReference type="ARBA" id="ARBA00004370"/>
    </source>
</evidence>
<dbReference type="Pfam" id="PF03793">
    <property type="entry name" value="PASTA"/>
    <property type="match status" value="1"/>
</dbReference>
<keyword evidence="2" id="KW-0378">Hydrolase</keyword>
<comment type="subcellular location">
    <subcellularLocation>
        <location evidence="1">Membrane</location>
    </subcellularLocation>
</comment>
<dbReference type="PROSITE" id="PS51178">
    <property type="entry name" value="PASTA"/>
    <property type="match status" value="1"/>
</dbReference>
<evidence type="ECO:0000256" key="3">
    <source>
        <dbReference type="ARBA" id="ARBA00023136"/>
    </source>
</evidence>
<keyword evidence="4" id="KW-1133">Transmembrane helix</keyword>
<keyword evidence="4" id="KW-0812">Transmembrane</keyword>
<keyword evidence="7" id="KW-1185">Reference proteome</keyword>
<organism evidence="6 7">
    <name type="scientific">Treponema brennaborense (strain DSM 12168 / CIP 105900 / DD5/3)</name>
    <dbReference type="NCBI Taxonomy" id="906968"/>
    <lineage>
        <taxon>Bacteria</taxon>
        <taxon>Pseudomonadati</taxon>
        <taxon>Spirochaetota</taxon>
        <taxon>Spirochaetia</taxon>
        <taxon>Spirochaetales</taxon>
        <taxon>Treponemataceae</taxon>
        <taxon>Treponema</taxon>
    </lineage>
</organism>
<evidence type="ECO:0000256" key="4">
    <source>
        <dbReference type="SAM" id="Phobius"/>
    </source>
</evidence>
<reference evidence="7" key="1">
    <citation type="submission" date="2011-04" db="EMBL/GenBank/DDBJ databases">
        <title>The complete genome of Treponema brennaborense DSM 12168.</title>
        <authorList>
            <person name="Lucas S."/>
            <person name="Han J."/>
            <person name="Lapidus A."/>
            <person name="Bruce D."/>
            <person name="Goodwin L."/>
            <person name="Pitluck S."/>
            <person name="Peters L."/>
            <person name="Kyrpides N."/>
            <person name="Mavromatis K."/>
            <person name="Ivanova N."/>
            <person name="Mikhailova N."/>
            <person name="Pagani I."/>
            <person name="Teshima H."/>
            <person name="Detter J.C."/>
            <person name="Tapia R."/>
            <person name="Han C."/>
            <person name="Land M."/>
            <person name="Hauser L."/>
            <person name="Markowitz V."/>
            <person name="Cheng J.-F."/>
            <person name="Hugenholtz P."/>
            <person name="Woyke T."/>
            <person name="Wu D."/>
            <person name="Gronow S."/>
            <person name="Wellnitz S."/>
            <person name="Brambilla E."/>
            <person name="Klenk H.-P."/>
            <person name="Eisen J.A."/>
        </authorList>
    </citation>
    <scope>NUCLEOTIDE SEQUENCE [LARGE SCALE GENOMIC DNA]</scope>
    <source>
        <strain evidence="7">DSM 12168 / CIP 105900 / DD5/3</strain>
    </source>
</reference>
<dbReference type="GO" id="GO:0005886">
    <property type="term" value="C:plasma membrane"/>
    <property type="evidence" value="ECO:0007669"/>
    <property type="project" value="TreeGrafter"/>
</dbReference>
<protein>
    <submittedName>
        <fullName evidence="6">Peptidoglycan glycosyltransferase</fullName>
        <ecNumber evidence="6">2.4.1.129</ecNumber>
    </submittedName>
</protein>
<dbReference type="KEGG" id="tbe:Trebr_1936"/>
<dbReference type="AlphaFoldDB" id="F4LJB0"/>
<gene>
    <name evidence="6" type="ordered locus">Trebr_1936</name>
</gene>
<accession>F4LJB0</accession>
<dbReference type="HOGENOM" id="CLU_009289_6_0_12"/>
<dbReference type="EMBL" id="CP002696">
    <property type="protein sequence ID" value="AEE17355.1"/>
    <property type="molecule type" value="Genomic_DNA"/>
</dbReference>
<dbReference type="InterPro" id="IPR012338">
    <property type="entry name" value="Beta-lactam/transpept-like"/>
</dbReference>
<dbReference type="SUPFAM" id="SSF54184">
    <property type="entry name" value="Penicillin-binding protein 2x (pbp-2x), c-terminal domain"/>
    <property type="match status" value="1"/>
</dbReference>
<evidence type="ECO:0000313" key="6">
    <source>
        <dbReference type="EMBL" id="AEE17355.1"/>
    </source>
</evidence>
<dbReference type="GO" id="GO:0016757">
    <property type="term" value="F:glycosyltransferase activity"/>
    <property type="evidence" value="ECO:0007669"/>
    <property type="project" value="UniProtKB-KW"/>
</dbReference>
<keyword evidence="2" id="KW-0645">Protease</keyword>
<dbReference type="GO" id="GO:0008658">
    <property type="term" value="F:penicillin binding"/>
    <property type="evidence" value="ECO:0007669"/>
    <property type="project" value="InterPro"/>
</dbReference>
<dbReference type="Pfam" id="PF03717">
    <property type="entry name" value="PBP_dimer"/>
    <property type="match status" value="1"/>
</dbReference>
<dbReference type="InterPro" id="IPR036138">
    <property type="entry name" value="PBP_dimer_sf"/>
</dbReference>
<keyword evidence="2" id="KW-0121">Carboxypeptidase</keyword>
<dbReference type="eggNOG" id="COG0768">
    <property type="taxonomic scope" value="Bacteria"/>
</dbReference>
<dbReference type="InterPro" id="IPR005311">
    <property type="entry name" value="PBP_dimer"/>
</dbReference>
<dbReference type="Gene3D" id="3.30.450.330">
    <property type="match status" value="1"/>
</dbReference>
<dbReference type="InterPro" id="IPR001460">
    <property type="entry name" value="PCN-bd_Tpept"/>
</dbReference>
<sequence length="621" mass="66868">MNEIFSRHRLRVCGVIVVLFVLYVVICYGRLAFSPVSPAAAPAQELVRGSIVDRNGKPLAVQTNFYHLSVTPSAVSDAEKTAEVLSPVLNLPADYIQDAVQSATKVFYLKKRMDENEYEAVKKVIQERKLSGLRFDRIPGRAYPENALASQLIGFMGDDGEGLAGVEYSMQNVLSPREEAGSGTLAPGRNVYLTIDANLQYKLEKIARRAMESTQAESVMMIAAEAETGEILSYISLPSVNLNEYRFASASERQDRPAVVAYEPGSVFKIFSVATFIDAGVISEDERFYCDGKYEVKSANGERVSITCLGHHGSVTAREALQFSCNDALAQMSDKINSEFFLAKLRQLGFGSKTGIELPGETAGLVKTTNDRLWSARSKPTISIGQEISVSALQMVEGATALANGGVPVKLTVVSRITDRGGAEEYVHVPQYGERIYKPGTAAYLLSCMQSTAKSGTGYRAALGDISIGVKTGTAQMADLENGGYSDTDFLSNCVAVFPVENPQIILYVVVTKAQGETYAGRIVAPVVAEAADVIIDHLGMSRAGAATLAHSGLVSIPAGKNAEIGSVMPDFSGVPKRFLTGLLNRTDLRVRIVGDGYVVRQNPPAGTAVTENMAIEFFLE</sequence>
<name>F4LJB0_TREBD</name>
<dbReference type="GO" id="GO:0071555">
    <property type="term" value="P:cell wall organization"/>
    <property type="evidence" value="ECO:0007669"/>
    <property type="project" value="TreeGrafter"/>
</dbReference>
<dbReference type="SUPFAM" id="SSF56601">
    <property type="entry name" value="beta-lactamase/transpeptidase-like"/>
    <property type="match status" value="1"/>
</dbReference>
<evidence type="ECO:0000313" key="7">
    <source>
        <dbReference type="Proteomes" id="UP000006546"/>
    </source>
</evidence>
<keyword evidence="6" id="KW-0328">Glycosyltransferase</keyword>
<dbReference type="EC" id="2.4.1.129" evidence="6"/>
<dbReference type="Proteomes" id="UP000006546">
    <property type="component" value="Chromosome"/>
</dbReference>
<keyword evidence="3 4" id="KW-0472">Membrane</keyword>
<dbReference type="GO" id="GO:0004180">
    <property type="term" value="F:carboxypeptidase activity"/>
    <property type="evidence" value="ECO:0007669"/>
    <property type="project" value="UniProtKB-KW"/>
</dbReference>
<dbReference type="CDD" id="cd06575">
    <property type="entry name" value="PASTA_Pbp2x-like_2"/>
    <property type="match status" value="1"/>
</dbReference>